<proteinExistence type="predicted"/>
<name>A0A934VZP9_9BURK</name>
<dbReference type="RefSeq" id="WP_200589932.1">
    <property type="nucleotide sequence ID" value="NZ_JAEPBG010000001.1"/>
</dbReference>
<evidence type="ECO:0000313" key="2">
    <source>
        <dbReference type="EMBL" id="MBK4733256.1"/>
    </source>
</evidence>
<feature type="compositionally biased region" description="Polar residues" evidence="1">
    <location>
        <begin position="1"/>
        <end position="15"/>
    </location>
</feature>
<evidence type="ECO:0000256" key="1">
    <source>
        <dbReference type="SAM" id="MobiDB-lite"/>
    </source>
</evidence>
<dbReference type="EMBL" id="JAEPBG010000001">
    <property type="protein sequence ID" value="MBK4733256.1"/>
    <property type="molecule type" value="Genomic_DNA"/>
</dbReference>
<evidence type="ECO:0000313" key="3">
    <source>
        <dbReference type="Proteomes" id="UP000622890"/>
    </source>
</evidence>
<reference evidence="2" key="1">
    <citation type="submission" date="2021-01" db="EMBL/GenBank/DDBJ databases">
        <title>Genome sequence of strain Noviherbaspirillum sp. DKR-6.</title>
        <authorList>
            <person name="Chaudhary D.K."/>
        </authorList>
    </citation>
    <scope>NUCLEOTIDE SEQUENCE</scope>
    <source>
        <strain evidence="2">DKR-6</strain>
    </source>
</reference>
<comment type="caution">
    <text evidence="2">The sequence shown here is derived from an EMBL/GenBank/DDBJ whole genome shotgun (WGS) entry which is preliminary data.</text>
</comment>
<keyword evidence="3" id="KW-1185">Reference proteome</keyword>
<gene>
    <name evidence="2" type="ORF">JJB74_01305</name>
</gene>
<organism evidence="2 3">
    <name type="scientific">Noviherbaspirillum pedocola</name>
    <dbReference type="NCBI Taxonomy" id="2801341"/>
    <lineage>
        <taxon>Bacteria</taxon>
        <taxon>Pseudomonadati</taxon>
        <taxon>Pseudomonadota</taxon>
        <taxon>Betaproteobacteria</taxon>
        <taxon>Burkholderiales</taxon>
        <taxon>Oxalobacteraceae</taxon>
        <taxon>Noviherbaspirillum</taxon>
    </lineage>
</organism>
<dbReference type="Proteomes" id="UP000622890">
    <property type="component" value="Unassembled WGS sequence"/>
</dbReference>
<accession>A0A934VZP9</accession>
<dbReference type="AlphaFoldDB" id="A0A934VZP9"/>
<feature type="region of interest" description="Disordered" evidence="1">
    <location>
        <begin position="1"/>
        <end position="21"/>
    </location>
</feature>
<protein>
    <submittedName>
        <fullName evidence="2">Uncharacterized protein</fullName>
    </submittedName>
</protein>
<sequence>MSVSDTFGSARTSNPPAGAGAIYEGAPVVSVTDTASENKDDSVGMVTIFEPFTDPLLSRIDSLSSALNGAYNDLDRIEKSIAWTKKVYDELGQPINAQTLMWEGPEKITGWPTDIQKQVDMTKQIEQELAKQGKKLDAASKDAYYYVAYSGQLASVTKSEFGSKVLDFNPGAYGQFSGWNAAQKAWYAIKTKHDFPDTDWVRIDGHLYHLEAGGNSKSPGYFSEFKSEFIQNSQQLSLQLFGDRFFAETQRLKAAGLPISGYDAYKYSFNGNTGYTTENQILTRDTTNFSGVADRTIVQVDDQYYLVNGGKGQKLDGPPEGVLMGLPSDLKPQADKRLRDAIAATTDLVQNGLSFTAGDYDMAMYSFGGGQIGYAKMPPVVVSANPQNLNLTSYPPGTLLQYTDEQNKVSYYRVTGTGVIKVEDPSAIAKAVSGNPPDLSSIDPGTLIKLDDGKLYWVTSDQKTMPADGAPLLRFMSPERSANLHGVQVTALLEEAGYVPTDKEADTIQYKDKNDNTIFAKMPPKVFNGPRSEPNGKDYAPGDVIETADRKKAWYIDEQGKVQEARSCVEVKVSGVKEKDFDPAKYNPGDVVGLDNGIYYRITTDHDKKQISYPLERLICNPSDAQISLIKGQLIDLQNSKTANMTTLALRLQNILGQSNNLATMMASIVKTIMDTVSAFFRNMA</sequence>
<feature type="region of interest" description="Disordered" evidence="1">
    <location>
        <begin position="521"/>
        <end position="542"/>
    </location>
</feature>